<proteinExistence type="predicted"/>
<dbReference type="Gramene" id="EFJ17221">
    <property type="protein sequence ID" value="EFJ17221"/>
    <property type="gene ID" value="SELMODRAFT_421129"/>
</dbReference>
<sequence length="106" mass="11861">MDGHEFLITSQQRLPGRALEADPKSMGKSFGTVRVNLHSTHTGQYRTIYPCSWDLPPELDAARKLTANRKSDTFISGRTRKGGLAHDKFLIMFPPTLDSAMLENVD</sequence>
<reference evidence="1 2" key="1">
    <citation type="journal article" date="2011" name="Science">
        <title>The Selaginella genome identifies genetic changes associated with the evolution of vascular plants.</title>
        <authorList>
            <person name="Banks J.A."/>
            <person name="Nishiyama T."/>
            <person name="Hasebe M."/>
            <person name="Bowman J.L."/>
            <person name="Gribskov M."/>
            <person name="dePamphilis C."/>
            <person name="Albert V.A."/>
            <person name="Aono N."/>
            <person name="Aoyama T."/>
            <person name="Ambrose B.A."/>
            <person name="Ashton N.W."/>
            <person name="Axtell M.J."/>
            <person name="Barker E."/>
            <person name="Barker M.S."/>
            <person name="Bennetzen J.L."/>
            <person name="Bonawitz N.D."/>
            <person name="Chapple C."/>
            <person name="Cheng C."/>
            <person name="Correa L.G."/>
            <person name="Dacre M."/>
            <person name="DeBarry J."/>
            <person name="Dreyer I."/>
            <person name="Elias M."/>
            <person name="Engstrom E.M."/>
            <person name="Estelle M."/>
            <person name="Feng L."/>
            <person name="Finet C."/>
            <person name="Floyd S.K."/>
            <person name="Frommer W.B."/>
            <person name="Fujita T."/>
            <person name="Gramzow L."/>
            <person name="Gutensohn M."/>
            <person name="Harholt J."/>
            <person name="Hattori M."/>
            <person name="Heyl A."/>
            <person name="Hirai T."/>
            <person name="Hiwatashi Y."/>
            <person name="Ishikawa M."/>
            <person name="Iwata M."/>
            <person name="Karol K.G."/>
            <person name="Koehler B."/>
            <person name="Kolukisaoglu U."/>
            <person name="Kubo M."/>
            <person name="Kurata T."/>
            <person name="Lalonde S."/>
            <person name="Li K."/>
            <person name="Li Y."/>
            <person name="Litt A."/>
            <person name="Lyons E."/>
            <person name="Manning G."/>
            <person name="Maruyama T."/>
            <person name="Michael T.P."/>
            <person name="Mikami K."/>
            <person name="Miyazaki S."/>
            <person name="Morinaga S."/>
            <person name="Murata T."/>
            <person name="Mueller-Roeber B."/>
            <person name="Nelson D.R."/>
            <person name="Obara M."/>
            <person name="Oguri Y."/>
            <person name="Olmstead R.G."/>
            <person name="Onodera N."/>
            <person name="Petersen B.L."/>
            <person name="Pils B."/>
            <person name="Prigge M."/>
            <person name="Rensing S.A."/>
            <person name="Riano-Pachon D.M."/>
            <person name="Roberts A.W."/>
            <person name="Sato Y."/>
            <person name="Scheller H.V."/>
            <person name="Schulz B."/>
            <person name="Schulz C."/>
            <person name="Shakirov E.V."/>
            <person name="Shibagaki N."/>
            <person name="Shinohara N."/>
            <person name="Shippen D.E."/>
            <person name="Soerensen I."/>
            <person name="Sotooka R."/>
            <person name="Sugimoto N."/>
            <person name="Sugita M."/>
            <person name="Sumikawa N."/>
            <person name="Tanurdzic M."/>
            <person name="Theissen G."/>
            <person name="Ulvskov P."/>
            <person name="Wakazuki S."/>
            <person name="Weng J.K."/>
            <person name="Willats W.W."/>
            <person name="Wipf D."/>
            <person name="Wolf P.G."/>
            <person name="Yang L."/>
            <person name="Zimmer A.D."/>
            <person name="Zhu Q."/>
            <person name="Mitros T."/>
            <person name="Hellsten U."/>
            <person name="Loque D."/>
            <person name="Otillar R."/>
            <person name="Salamov A."/>
            <person name="Schmutz J."/>
            <person name="Shapiro H."/>
            <person name="Lindquist E."/>
            <person name="Lucas S."/>
            <person name="Rokhsar D."/>
            <person name="Grigoriev I.V."/>
        </authorList>
    </citation>
    <scope>NUCLEOTIDE SEQUENCE [LARGE SCALE GENOMIC DNA]</scope>
</reference>
<dbReference type="HOGENOM" id="CLU_2227847_0_0_1"/>
<gene>
    <name evidence="1" type="ORF">SELMODRAFT_421129</name>
</gene>
<dbReference type="KEGG" id="smo:SELMODRAFT_421129"/>
<accession>D8SEL4</accession>
<organism evidence="2">
    <name type="scientific">Selaginella moellendorffii</name>
    <name type="common">Spikemoss</name>
    <dbReference type="NCBI Taxonomy" id="88036"/>
    <lineage>
        <taxon>Eukaryota</taxon>
        <taxon>Viridiplantae</taxon>
        <taxon>Streptophyta</taxon>
        <taxon>Embryophyta</taxon>
        <taxon>Tracheophyta</taxon>
        <taxon>Lycopodiopsida</taxon>
        <taxon>Selaginellales</taxon>
        <taxon>Selaginellaceae</taxon>
        <taxon>Selaginella</taxon>
    </lineage>
</organism>
<dbReference type="InParanoid" id="D8SEL4"/>
<protein>
    <submittedName>
        <fullName evidence="1">Uncharacterized protein</fullName>
    </submittedName>
</protein>
<keyword evidence="2" id="KW-1185">Reference proteome</keyword>
<dbReference type="AlphaFoldDB" id="D8SEL4"/>
<dbReference type="Proteomes" id="UP000001514">
    <property type="component" value="Unassembled WGS sequence"/>
</dbReference>
<dbReference type="EMBL" id="GL377615">
    <property type="protein sequence ID" value="EFJ17221.1"/>
    <property type="molecule type" value="Genomic_DNA"/>
</dbReference>
<evidence type="ECO:0000313" key="2">
    <source>
        <dbReference type="Proteomes" id="UP000001514"/>
    </source>
</evidence>
<evidence type="ECO:0000313" key="1">
    <source>
        <dbReference type="EMBL" id="EFJ17221.1"/>
    </source>
</evidence>
<name>D8SEL4_SELML</name>